<dbReference type="OrthoDB" id="8004955at2"/>
<dbReference type="Proteomes" id="UP000182800">
    <property type="component" value="Unassembled WGS sequence"/>
</dbReference>
<dbReference type="InterPro" id="IPR001029">
    <property type="entry name" value="Flagellin_N"/>
</dbReference>
<dbReference type="GO" id="GO:0005576">
    <property type="term" value="C:extracellular region"/>
    <property type="evidence" value="ECO:0007669"/>
    <property type="project" value="UniProtKB-SubCell"/>
</dbReference>
<evidence type="ECO:0000259" key="4">
    <source>
        <dbReference type="Pfam" id="PF00669"/>
    </source>
</evidence>
<evidence type="ECO:0000313" key="9">
    <source>
        <dbReference type="Proteomes" id="UP000182800"/>
    </source>
</evidence>
<evidence type="ECO:0000256" key="3">
    <source>
        <dbReference type="RuleBase" id="RU362073"/>
    </source>
</evidence>
<dbReference type="STRING" id="1653334.GA0071312_0683"/>
<dbReference type="Pfam" id="PF00669">
    <property type="entry name" value="Flagellin_N"/>
    <property type="match status" value="1"/>
</dbReference>
<evidence type="ECO:0000313" key="6">
    <source>
        <dbReference type="EMBL" id="KPQ08899.1"/>
    </source>
</evidence>
<dbReference type="InterPro" id="IPR046358">
    <property type="entry name" value="Flagellin_C"/>
</dbReference>
<feature type="domain" description="Flagellin C-terminal" evidence="5">
    <location>
        <begin position="268"/>
        <end position="349"/>
    </location>
</feature>
<sequence>MKTSFVSTQAIADSTRMSMIRMQGELAKASKELSSGRLADIGQGLGSRTGHAVQLRHELSQLETIRDTNGLVQSRLDTSQAALKGLLGTAEDFMSTLVAMRDGAIAGSAIKPQADLNLKELSGALNANLNGQFLFSGINTDVKPMASYEADPPSAPKAALDAAFTAEFGFAQDDPAVATIDPATMQGFLDGAYSDLFLDDAQWEGTWSDASSRNVRSRIATNELIETSANANETPFRQLAMAYTAISDLGLGELGRGASQAVIDKAIASVSEAIQGLTSVKARLGVSQNRVAAADERLSIQRDIINQQIVDLENVDPYETATKVNSLMTQVEMSYSLTARIRQLSLLKFT</sequence>
<reference evidence="6 8" key="1">
    <citation type="submission" date="2015-09" db="EMBL/GenBank/DDBJ databases">
        <title>Identification and resolution of microdiversity through metagenomic sequencing of parallel consortia.</title>
        <authorList>
            <person name="Nelson W.C."/>
            <person name="Romine M.F."/>
            <person name="Lindemann S.R."/>
        </authorList>
    </citation>
    <scope>NUCLEOTIDE SEQUENCE [LARGE SCALE GENOMIC DNA]</scope>
    <source>
        <strain evidence="6">HL-109</strain>
    </source>
</reference>
<dbReference type="PANTHER" id="PTHR42792">
    <property type="entry name" value="FLAGELLIN"/>
    <property type="match status" value="1"/>
</dbReference>
<gene>
    <name evidence="6" type="primary">flgL</name>
    <name evidence="7" type="ORF">GA0071312_0683</name>
    <name evidence="6" type="ORF">HLUCCO17_16845</name>
</gene>
<keyword evidence="2 3" id="KW-0975">Bacterial flagellum</keyword>
<dbReference type="NCBIfam" id="NF004669">
    <property type="entry name" value="PRK06008.1"/>
    <property type="match status" value="1"/>
</dbReference>
<comment type="function">
    <text evidence="3">Flagellin is the subunit protein which polymerizes to form the filaments of bacterial flagella.</text>
</comment>
<organism evidence="6 8">
    <name type="scientific">Saliniramus fredricksonii</name>
    <dbReference type="NCBI Taxonomy" id="1653334"/>
    <lineage>
        <taxon>Bacteria</taxon>
        <taxon>Pseudomonadati</taxon>
        <taxon>Pseudomonadota</taxon>
        <taxon>Alphaproteobacteria</taxon>
        <taxon>Hyphomicrobiales</taxon>
        <taxon>Salinarimonadaceae</taxon>
        <taxon>Saliniramus</taxon>
    </lineage>
</organism>
<dbReference type="GO" id="GO:0005198">
    <property type="term" value="F:structural molecule activity"/>
    <property type="evidence" value="ECO:0007669"/>
    <property type="project" value="UniProtKB-UniRule"/>
</dbReference>
<protein>
    <recommendedName>
        <fullName evidence="3">Flagellin</fullName>
    </recommendedName>
</protein>
<evidence type="ECO:0000256" key="1">
    <source>
        <dbReference type="ARBA" id="ARBA00005709"/>
    </source>
</evidence>
<dbReference type="InterPro" id="IPR001492">
    <property type="entry name" value="Flagellin"/>
</dbReference>
<dbReference type="Gene3D" id="1.20.1330.10">
    <property type="entry name" value="f41 fragment of flagellin, N-terminal domain"/>
    <property type="match status" value="1"/>
</dbReference>
<dbReference type="EMBL" id="LJSX01000039">
    <property type="protein sequence ID" value="KPQ08899.1"/>
    <property type="molecule type" value="Genomic_DNA"/>
</dbReference>
<dbReference type="AlphaFoldDB" id="A0A0P7X2J3"/>
<keyword evidence="3" id="KW-0964">Secreted</keyword>
<dbReference type="Proteomes" id="UP000050497">
    <property type="component" value="Unassembled WGS sequence"/>
</dbReference>
<keyword evidence="6" id="KW-0282">Flagellum</keyword>
<reference evidence="7 9" key="2">
    <citation type="submission" date="2016-08" db="EMBL/GenBank/DDBJ databases">
        <authorList>
            <person name="Varghese N."/>
            <person name="Submissions Spin"/>
        </authorList>
    </citation>
    <scope>NUCLEOTIDE SEQUENCE [LARGE SCALE GENOMIC DNA]</scope>
    <source>
        <strain evidence="7 9">HL-109</strain>
    </source>
</reference>
<evidence type="ECO:0000256" key="2">
    <source>
        <dbReference type="ARBA" id="ARBA00023143"/>
    </source>
</evidence>
<name>A0A0P7X2J3_9HYPH</name>
<dbReference type="GO" id="GO:0009288">
    <property type="term" value="C:bacterial-type flagellum"/>
    <property type="evidence" value="ECO:0007669"/>
    <property type="project" value="UniProtKB-SubCell"/>
</dbReference>
<proteinExistence type="inferred from homology"/>
<comment type="caution">
    <text evidence="6">The sequence shown here is derived from an EMBL/GenBank/DDBJ whole genome shotgun (WGS) entry which is preliminary data.</text>
</comment>
<keyword evidence="9" id="KW-1185">Reference proteome</keyword>
<dbReference type="RefSeq" id="WP_074443607.1">
    <property type="nucleotide sequence ID" value="NZ_FMBM01000001.1"/>
</dbReference>
<comment type="subcellular location">
    <subcellularLocation>
        <location evidence="3">Secreted</location>
    </subcellularLocation>
    <subcellularLocation>
        <location evidence="3">Bacterial flagellum</location>
    </subcellularLocation>
</comment>
<dbReference type="SUPFAM" id="SSF64518">
    <property type="entry name" value="Phase 1 flagellin"/>
    <property type="match status" value="1"/>
</dbReference>
<dbReference type="EMBL" id="FMBM01000001">
    <property type="protein sequence ID" value="SCC79109.1"/>
    <property type="molecule type" value="Genomic_DNA"/>
</dbReference>
<dbReference type="PATRIC" id="fig|1653334.4.peg.1333"/>
<accession>A0A0P7X2J3</accession>
<evidence type="ECO:0000259" key="5">
    <source>
        <dbReference type="Pfam" id="PF00700"/>
    </source>
</evidence>
<evidence type="ECO:0000313" key="8">
    <source>
        <dbReference type="Proteomes" id="UP000050497"/>
    </source>
</evidence>
<comment type="similarity">
    <text evidence="1 3">Belongs to the bacterial flagellin family.</text>
</comment>
<keyword evidence="6" id="KW-0969">Cilium</keyword>
<dbReference type="PANTHER" id="PTHR42792:SF1">
    <property type="entry name" value="FLAGELLAR HOOK-ASSOCIATED PROTEIN 3"/>
    <property type="match status" value="1"/>
</dbReference>
<dbReference type="Pfam" id="PF00700">
    <property type="entry name" value="Flagellin_C"/>
    <property type="match status" value="1"/>
</dbReference>
<keyword evidence="6" id="KW-0966">Cell projection</keyword>
<evidence type="ECO:0000313" key="7">
    <source>
        <dbReference type="EMBL" id="SCC79109.1"/>
    </source>
</evidence>
<feature type="domain" description="Flagellin N-terminal" evidence="4">
    <location>
        <begin position="6"/>
        <end position="140"/>
    </location>
</feature>